<evidence type="ECO:0000256" key="8">
    <source>
        <dbReference type="ARBA" id="ARBA00023170"/>
    </source>
</evidence>
<dbReference type="InterPro" id="IPR012910">
    <property type="entry name" value="Plug_dom"/>
</dbReference>
<keyword evidence="8" id="KW-0675">Receptor</keyword>
<dbReference type="GO" id="GO:0009279">
    <property type="term" value="C:cell outer membrane"/>
    <property type="evidence" value="ECO:0007669"/>
    <property type="project" value="UniProtKB-SubCell"/>
</dbReference>
<keyword evidence="2 10" id="KW-0813">Transport</keyword>
<name>A0A177E7F5_9BACT</name>
<feature type="domain" description="TonB-dependent receptor plug" evidence="13">
    <location>
        <begin position="50"/>
        <end position="155"/>
    </location>
</feature>
<dbReference type="EMBL" id="LSFI01000017">
    <property type="protein sequence ID" value="OAG27883.1"/>
    <property type="molecule type" value="Genomic_DNA"/>
</dbReference>
<dbReference type="GO" id="GO:0015344">
    <property type="term" value="F:siderophore uptake transmembrane transporter activity"/>
    <property type="evidence" value="ECO:0007669"/>
    <property type="project" value="TreeGrafter"/>
</dbReference>
<evidence type="ECO:0000256" key="5">
    <source>
        <dbReference type="ARBA" id="ARBA00022729"/>
    </source>
</evidence>
<evidence type="ECO:0000256" key="4">
    <source>
        <dbReference type="ARBA" id="ARBA00022692"/>
    </source>
</evidence>
<evidence type="ECO:0000256" key="2">
    <source>
        <dbReference type="ARBA" id="ARBA00022448"/>
    </source>
</evidence>
<accession>A0A177E7F5</accession>
<keyword evidence="7 10" id="KW-0472">Membrane</keyword>
<keyword evidence="5" id="KW-0732">Signal</keyword>
<dbReference type="Pfam" id="PF07715">
    <property type="entry name" value="Plug"/>
    <property type="match status" value="1"/>
</dbReference>
<dbReference type="PANTHER" id="PTHR30069:SF29">
    <property type="entry name" value="HEMOGLOBIN AND HEMOGLOBIN-HAPTOGLOBIN-BINDING PROTEIN 1-RELATED"/>
    <property type="match status" value="1"/>
</dbReference>
<comment type="caution">
    <text evidence="14">The sequence shown here is derived from an EMBL/GenBank/DDBJ whole genome shotgun (WGS) entry which is preliminary data.</text>
</comment>
<evidence type="ECO:0000259" key="12">
    <source>
        <dbReference type="Pfam" id="PF00593"/>
    </source>
</evidence>
<evidence type="ECO:0000256" key="3">
    <source>
        <dbReference type="ARBA" id="ARBA00022452"/>
    </source>
</evidence>
<dbReference type="RefSeq" id="WP_068541646.1">
    <property type="nucleotide sequence ID" value="NZ_LSFI01000017.1"/>
</dbReference>
<feature type="domain" description="TonB-dependent receptor-like beta-barrel" evidence="12">
    <location>
        <begin position="261"/>
        <end position="601"/>
    </location>
</feature>
<comment type="subcellular location">
    <subcellularLocation>
        <location evidence="1 10">Cell outer membrane</location>
        <topology evidence="1 10">Multi-pass membrane protein</topology>
    </subcellularLocation>
</comment>
<comment type="similarity">
    <text evidence="10 11">Belongs to the TonB-dependent receptor family.</text>
</comment>
<dbReference type="AlphaFoldDB" id="A0A177E7F5"/>
<dbReference type="InterPro" id="IPR036942">
    <property type="entry name" value="Beta-barrel_TonB_sf"/>
</dbReference>
<evidence type="ECO:0000259" key="13">
    <source>
        <dbReference type="Pfam" id="PF07715"/>
    </source>
</evidence>
<dbReference type="Pfam" id="PF00593">
    <property type="entry name" value="TonB_dep_Rec_b-barrel"/>
    <property type="match status" value="1"/>
</dbReference>
<protein>
    <recommendedName>
        <fullName evidence="16">TonB-dependent receptor plug domain-containing protein</fullName>
    </recommendedName>
</protein>
<dbReference type="SUPFAM" id="SSF56935">
    <property type="entry name" value="Porins"/>
    <property type="match status" value="1"/>
</dbReference>
<proteinExistence type="inferred from homology"/>
<evidence type="ECO:0000256" key="11">
    <source>
        <dbReference type="RuleBase" id="RU003357"/>
    </source>
</evidence>
<organism evidence="14 15">
    <name type="scientific">Thermodesulfatator autotrophicus</name>
    <dbReference type="NCBI Taxonomy" id="1795632"/>
    <lineage>
        <taxon>Bacteria</taxon>
        <taxon>Pseudomonadati</taxon>
        <taxon>Thermodesulfobacteriota</taxon>
        <taxon>Thermodesulfobacteria</taxon>
        <taxon>Thermodesulfobacteriales</taxon>
        <taxon>Thermodesulfatatoraceae</taxon>
        <taxon>Thermodesulfatator</taxon>
    </lineage>
</organism>
<keyword evidence="9 10" id="KW-0998">Cell outer membrane</keyword>
<keyword evidence="4 10" id="KW-0812">Transmembrane</keyword>
<evidence type="ECO:0000256" key="7">
    <source>
        <dbReference type="ARBA" id="ARBA00023136"/>
    </source>
</evidence>
<keyword evidence="3 10" id="KW-1134">Transmembrane beta strand</keyword>
<dbReference type="PROSITE" id="PS52016">
    <property type="entry name" value="TONB_DEPENDENT_REC_3"/>
    <property type="match status" value="1"/>
</dbReference>
<dbReference type="STRING" id="1795632.TH606_04430"/>
<reference evidence="14 15" key="1">
    <citation type="submission" date="2016-02" db="EMBL/GenBank/DDBJ databases">
        <title>Draft genome sequence of Thermodesulfatator sp. S606.</title>
        <authorList>
            <person name="Lai Q."/>
            <person name="Cao J."/>
            <person name="Dupont S."/>
            <person name="Shao Z."/>
            <person name="Jebbar M."/>
            <person name="Alain K."/>
        </authorList>
    </citation>
    <scope>NUCLEOTIDE SEQUENCE [LARGE SCALE GENOMIC DNA]</scope>
    <source>
        <strain evidence="14 15">S606</strain>
    </source>
</reference>
<evidence type="ECO:0008006" key="16">
    <source>
        <dbReference type="Google" id="ProtNLM"/>
    </source>
</evidence>
<evidence type="ECO:0000256" key="9">
    <source>
        <dbReference type="ARBA" id="ARBA00023237"/>
    </source>
</evidence>
<dbReference type="Gene3D" id="2.40.170.20">
    <property type="entry name" value="TonB-dependent receptor, beta-barrel domain"/>
    <property type="match status" value="1"/>
</dbReference>
<evidence type="ECO:0000313" key="14">
    <source>
        <dbReference type="EMBL" id="OAG27883.1"/>
    </source>
</evidence>
<dbReference type="InterPro" id="IPR039426">
    <property type="entry name" value="TonB-dep_rcpt-like"/>
</dbReference>
<dbReference type="InterPro" id="IPR000531">
    <property type="entry name" value="Beta-barrel_TonB"/>
</dbReference>
<dbReference type="Gene3D" id="2.170.130.10">
    <property type="entry name" value="TonB-dependent receptor, plug domain"/>
    <property type="match status" value="1"/>
</dbReference>
<dbReference type="PANTHER" id="PTHR30069">
    <property type="entry name" value="TONB-DEPENDENT OUTER MEMBRANE RECEPTOR"/>
    <property type="match status" value="1"/>
</dbReference>
<evidence type="ECO:0000256" key="1">
    <source>
        <dbReference type="ARBA" id="ARBA00004571"/>
    </source>
</evidence>
<gene>
    <name evidence="14" type="ORF">TH606_04430</name>
</gene>
<keyword evidence="15" id="KW-1185">Reference proteome</keyword>
<keyword evidence="6 11" id="KW-0798">TonB box</keyword>
<dbReference type="GO" id="GO:0044718">
    <property type="term" value="P:siderophore transmembrane transport"/>
    <property type="evidence" value="ECO:0007669"/>
    <property type="project" value="TreeGrafter"/>
</dbReference>
<dbReference type="Proteomes" id="UP000076964">
    <property type="component" value="Unassembled WGS sequence"/>
</dbReference>
<evidence type="ECO:0000256" key="10">
    <source>
        <dbReference type="PROSITE-ProRule" id="PRU01360"/>
    </source>
</evidence>
<evidence type="ECO:0000256" key="6">
    <source>
        <dbReference type="ARBA" id="ARBA00023077"/>
    </source>
</evidence>
<sequence length="627" mass="73515">MSKLKIPILLLYFLFLGPLNGSYSQELIFDKEIFKELASAIRHETIFSKEPGTLSTLTSQDLEVLNPQDLTWILRYLPGVLVNYTSAGYANIMFRGATGIFPPIQVLLDGRPYTIEAIGITVWPFLLIDPHEIERIELISTPASVHFGSNALTGAINIVTKPPEAISKNYVQISGGSQSYFRTTGVFKKYIKPWHFYAFIGQETMDNFHSSDISMKRFMARTSLSRITNWGTLRIDFGLYNGEVKNLYILKNVSEALDIFDFSLNADDVYHWGTRISLEGASYFLRFSNYIANGDLIITNTFNPPVKYRQENYLLETQKYLYFYKQKLTFGFNLENTKTESEFIKNSDEIRFATFFEDEIKISKEFELFFGARLNYHPSADFYFSPRASIIFKPKNNLRIRYTYTKSFGNPIQYYSRINLKEYPIKTKNFIFYLTINPNREEKYIKQEGHEISLLIKKEKQRALISGFRYLIKNYPYQEIEKIDLLTGKINIISKFLKRRIKGFSIEYQYNIFKNFNLRANYEYTDTENLTKREKEIIFPRHLISGLIIYKKENWNSFIGLNYISKRRFESQKIGDIFYLDAGTNIKVNKKLTINIQGLNILNCKKKNDFLGRNLERRVFISLKCQW</sequence>
<evidence type="ECO:0000313" key="15">
    <source>
        <dbReference type="Proteomes" id="UP000076964"/>
    </source>
</evidence>
<dbReference type="OrthoDB" id="9758929at2"/>
<dbReference type="InterPro" id="IPR037066">
    <property type="entry name" value="Plug_dom_sf"/>
</dbReference>